<dbReference type="CDD" id="cd00121">
    <property type="entry name" value="MATH"/>
    <property type="match status" value="1"/>
</dbReference>
<evidence type="ECO:0000313" key="3">
    <source>
        <dbReference type="EMBL" id="CAH7667576.1"/>
    </source>
</evidence>
<dbReference type="SUPFAM" id="SSF49599">
    <property type="entry name" value="TRAF domain-like"/>
    <property type="match status" value="1"/>
</dbReference>
<feature type="compositionally biased region" description="Low complexity" evidence="1">
    <location>
        <begin position="498"/>
        <end position="514"/>
    </location>
</feature>
<dbReference type="SUPFAM" id="SSF54695">
    <property type="entry name" value="POZ domain"/>
    <property type="match status" value="1"/>
</dbReference>
<feature type="region of interest" description="Disordered" evidence="1">
    <location>
        <begin position="495"/>
        <end position="580"/>
    </location>
</feature>
<feature type="domain" description="MATH" evidence="2">
    <location>
        <begin position="62"/>
        <end position="246"/>
    </location>
</feature>
<protein>
    <recommendedName>
        <fullName evidence="2">MATH domain-containing protein</fullName>
    </recommendedName>
</protein>
<gene>
    <name evidence="3" type="ORF">PPACK8108_LOCUS1982</name>
</gene>
<dbReference type="InterPro" id="IPR011333">
    <property type="entry name" value="SKP1/BTB/POZ_sf"/>
</dbReference>
<feature type="compositionally biased region" description="Low complexity" evidence="1">
    <location>
        <begin position="8"/>
        <end position="51"/>
    </location>
</feature>
<dbReference type="Gene3D" id="2.60.210.10">
    <property type="entry name" value="Apoptosis, Tumor Necrosis Factor Receptor Associated Protein 2, Chain A"/>
    <property type="match status" value="1"/>
</dbReference>
<organism evidence="3 4">
    <name type="scientific">Phakopsora pachyrhizi</name>
    <name type="common">Asian soybean rust disease fungus</name>
    <dbReference type="NCBI Taxonomy" id="170000"/>
    <lineage>
        <taxon>Eukaryota</taxon>
        <taxon>Fungi</taxon>
        <taxon>Dikarya</taxon>
        <taxon>Basidiomycota</taxon>
        <taxon>Pucciniomycotina</taxon>
        <taxon>Pucciniomycetes</taxon>
        <taxon>Pucciniales</taxon>
        <taxon>Phakopsoraceae</taxon>
        <taxon>Phakopsora</taxon>
    </lineage>
</organism>
<dbReference type="EMBL" id="CALTRL010000343">
    <property type="protein sequence ID" value="CAH7667576.1"/>
    <property type="molecule type" value="Genomic_DNA"/>
</dbReference>
<feature type="region of interest" description="Disordered" evidence="1">
    <location>
        <begin position="360"/>
        <end position="453"/>
    </location>
</feature>
<sequence length="842" mass="94948">MSSSAQINNTNNHLLNSNNQSYNSNSNNNSSTHSSSSLLSNNLNNKSSSASNDNQEFLEVKSVSLEWKISNLKSVFDSSKGETKSKCIRSSYFGDGKWQVFFYPNSGHEQYCSLYLSCQPTSEELERGATLVKSSSRKALSLSYDLILKNQSLTELFAHQILAIDSHRRNIDLSQVPWHREGLFKFTFEIKSLDRRTNYKTMEANDHAFSHEARNWGWAQYWRRNDAYYSNTSAKYNDSFLICCTIVYSPSPPISPPSPLVLKKLIPIDLLEAYSSLFNEPLYSDVCFEIIRPRRNLPGSNNFNENDRERKKSKIVRRLYASKKILIRRSEYFMTMFDSGFAESSSPNVLSTDRLEQMHQRDLSGHELSSVESKTEEEIEADNLMEEDSDDFDDHEVPGEEYDEEEVEDEKEDEDEAEKEERKGEVILEEIENERNFESGLEDETIDDQSSSSEKKALSSCKLDRLSNQKVNSSNPLVIVDSSGIDPTIGVETKTTKLQRSSQLYLSSSKQQSSTTHDLKPISSGPSSSSSLARNGGGDNSKKDLYNQNFHDDRTASPNRSNSSKFKKAQRREISNKRSSRGSYCDRKMTVIEVTDAAYTTFKALLFFLYTDTITFAPLSSTYNCLRDEALENGIGFNFKSKRDYVRNILLPNTSIVNLNLTDQDIVCSAKAIYRLADKLNLVDLKARAYDHITKSLTVQNIPLEVFSSFTSAFEEVRRVEVRFMLQNWNEVREGRSMRKVLDSMRDGAKIYPGFSEVWSMVLSNLEYKPKPGSLLLSSSSLPINGGSGGNGYGDGGSGSGYFASTRAVGPTSAGDGREGYEIYRVDGTEGVNHNHAHGRIG</sequence>
<feature type="compositionally biased region" description="Acidic residues" evidence="1">
    <location>
        <begin position="375"/>
        <end position="418"/>
    </location>
</feature>
<feature type="compositionally biased region" description="Basic and acidic residues" evidence="1">
    <location>
        <begin position="540"/>
        <end position="555"/>
    </location>
</feature>
<dbReference type="Proteomes" id="UP001153365">
    <property type="component" value="Unassembled WGS sequence"/>
</dbReference>
<dbReference type="AlphaFoldDB" id="A0AAV0AI02"/>
<dbReference type="InterPro" id="IPR008974">
    <property type="entry name" value="TRAF-like"/>
</dbReference>
<name>A0AAV0AI02_PHAPC</name>
<comment type="caution">
    <text evidence="3">The sequence shown here is derived from an EMBL/GenBank/DDBJ whole genome shotgun (WGS) entry which is preliminary data.</text>
</comment>
<dbReference type="InterPro" id="IPR002083">
    <property type="entry name" value="MATH/TRAF_dom"/>
</dbReference>
<evidence type="ECO:0000259" key="2">
    <source>
        <dbReference type="PROSITE" id="PS50144"/>
    </source>
</evidence>
<evidence type="ECO:0000256" key="1">
    <source>
        <dbReference type="SAM" id="MobiDB-lite"/>
    </source>
</evidence>
<dbReference type="Gene3D" id="3.30.710.10">
    <property type="entry name" value="Potassium Channel Kv1.1, Chain A"/>
    <property type="match status" value="2"/>
</dbReference>
<dbReference type="PANTHER" id="PTHR24413">
    <property type="entry name" value="SPECKLE-TYPE POZ PROTEIN"/>
    <property type="match status" value="1"/>
</dbReference>
<keyword evidence="4" id="KW-1185">Reference proteome</keyword>
<proteinExistence type="predicted"/>
<dbReference type="PROSITE" id="PS50144">
    <property type="entry name" value="MATH"/>
    <property type="match status" value="1"/>
</dbReference>
<evidence type="ECO:0000313" key="4">
    <source>
        <dbReference type="Proteomes" id="UP001153365"/>
    </source>
</evidence>
<feature type="region of interest" description="Disordered" evidence="1">
    <location>
        <begin position="1"/>
        <end position="51"/>
    </location>
</feature>
<accession>A0AAV0AI02</accession>
<reference evidence="3" key="1">
    <citation type="submission" date="2022-06" db="EMBL/GenBank/DDBJ databases">
        <authorList>
            <consortium name="SYNGENTA / RWTH Aachen University"/>
        </authorList>
    </citation>
    <scope>NUCLEOTIDE SEQUENCE</scope>
</reference>